<feature type="coiled-coil region" evidence="2">
    <location>
        <begin position="306"/>
        <end position="333"/>
    </location>
</feature>
<dbReference type="InterPro" id="IPR011990">
    <property type="entry name" value="TPR-like_helical_dom_sf"/>
</dbReference>
<name>A0A238ZCT6_9FLAO</name>
<evidence type="ECO:0000313" key="6">
    <source>
        <dbReference type="Proteomes" id="UP000198379"/>
    </source>
</evidence>
<dbReference type="OrthoDB" id="6190788at2"/>
<dbReference type="Pfam" id="PF13424">
    <property type="entry name" value="TPR_12"/>
    <property type="match status" value="1"/>
</dbReference>
<evidence type="ECO:0000259" key="4">
    <source>
        <dbReference type="Pfam" id="PF06580"/>
    </source>
</evidence>
<dbReference type="PANTHER" id="PTHR34220">
    <property type="entry name" value="SENSOR HISTIDINE KINASE YPDA"/>
    <property type="match status" value="1"/>
</dbReference>
<keyword evidence="1" id="KW-0802">TPR repeat</keyword>
<keyword evidence="2" id="KW-0175">Coiled coil</keyword>
<feature type="repeat" description="TPR" evidence="1">
    <location>
        <begin position="168"/>
        <end position="201"/>
    </location>
</feature>
<dbReference type="Pfam" id="PF06580">
    <property type="entry name" value="His_kinase"/>
    <property type="match status" value="1"/>
</dbReference>
<feature type="transmembrane region" description="Helical" evidence="3">
    <location>
        <begin position="407"/>
        <end position="425"/>
    </location>
</feature>
<dbReference type="RefSeq" id="WP_089371434.1">
    <property type="nucleotide sequence ID" value="NZ_BMEP01000001.1"/>
</dbReference>
<dbReference type="InterPro" id="IPR010559">
    <property type="entry name" value="Sig_transdc_His_kin_internal"/>
</dbReference>
<dbReference type="GO" id="GO:0016020">
    <property type="term" value="C:membrane"/>
    <property type="evidence" value="ECO:0007669"/>
    <property type="project" value="InterPro"/>
</dbReference>
<feature type="repeat" description="TPR" evidence="1">
    <location>
        <begin position="80"/>
        <end position="113"/>
    </location>
</feature>
<protein>
    <submittedName>
        <fullName evidence="5">Tetratricopeptide repeat-containing protein</fullName>
    </submittedName>
</protein>
<dbReference type="SUPFAM" id="SSF55874">
    <property type="entry name" value="ATPase domain of HSP90 chaperone/DNA topoisomerase II/histidine kinase"/>
    <property type="match status" value="1"/>
</dbReference>
<organism evidence="5 6">
    <name type="scientific">Dokdonia pacifica</name>
    <dbReference type="NCBI Taxonomy" id="1627892"/>
    <lineage>
        <taxon>Bacteria</taxon>
        <taxon>Pseudomonadati</taxon>
        <taxon>Bacteroidota</taxon>
        <taxon>Flavobacteriia</taxon>
        <taxon>Flavobacteriales</taxon>
        <taxon>Flavobacteriaceae</taxon>
        <taxon>Dokdonia</taxon>
    </lineage>
</organism>
<dbReference type="GO" id="GO:0000155">
    <property type="term" value="F:phosphorelay sensor kinase activity"/>
    <property type="evidence" value="ECO:0007669"/>
    <property type="project" value="InterPro"/>
</dbReference>
<dbReference type="Gene3D" id="3.30.565.10">
    <property type="entry name" value="Histidine kinase-like ATPase, C-terminal domain"/>
    <property type="match status" value="1"/>
</dbReference>
<evidence type="ECO:0000256" key="2">
    <source>
        <dbReference type="SAM" id="Coils"/>
    </source>
</evidence>
<dbReference type="Pfam" id="PF13181">
    <property type="entry name" value="TPR_8"/>
    <property type="match status" value="2"/>
</dbReference>
<gene>
    <name evidence="5" type="ORF">SAMN06265376_103100</name>
</gene>
<dbReference type="Gene3D" id="1.25.40.10">
    <property type="entry name" value="Tetratricopeptide repeat domain"/>
    <property type="match status" value="3"/>
</dbReference>
<dbReference type="Proteomes" id="UP000198379">
    <property type="component" value="Unassembled WGS sequence"/>
</dbReference>
<reference evidence="5 6" key="1">
    <citation type="submission" date="2017-06" db="EMBL/GenBank/DDBJ databases">
        <authorList>
            <person name="Kim H.J."/>
            <person name="Triplett B.A."/>
        </authorList>
    </citation>
    <scope>NUCLEOTIDE SEQUENCE [LARGE SCALE GENOMIC DNA]</scope>
    <source>
        <strain evidence="5 6">DSM 25597</strain>
    </source>
</reference>
<dbReference type="SUPFAM" id="SSF48452">
    <property type="entry name" value="TPR-like"/>
    <property type="match status" value="3"/>
</dbReference>
<dbReference type="AlphaFoldDB" id="A0A238ZCT6"/>
<dbReference type="EMBL" id="FZNY01000003">
    <property type="protein sequence ID" value="SNR80808.1"/>
    <property type="molecule type" value="Genomic_DNA"/>
</dbReference>
<accession>A0A238ZCT6</accession>
<evidence type="ECO:0000256" key="1">
    <source>
        <dbReference type="PROSITE-ProRule" id="PRU00339"/>
    </source>
</evidence>
<keyword evidence="3" id="KW-0812">Transmembrane</keyword>
<feature type="domain" description="Signal transduction histidine kinase internal region" evidence="4">
    <location>
        <begin position="444"/>
        <end position="523"/>
    </location>
</feature>
<evidence type="ECO:0000313" key="5">
    <source>
        <dbReference type="EMBL" id="SNR80808.1"/>
    </source>
</evidence>
<dbReference type="InterPro" id="IPR050640">
    <property type="entry name" value="Bact_2-comp_sensor_kinase"/>
</dbReference>
<dbReference type="SMART" id="SM00028">
    <property type="entry name" value="TPR"/>
    <property type="match status" value="6"/>
</dbReference>
<evidence type="ECO:0000256" key="3">
    <source>
        <dbReference type="SAM" id="Phobius"/>
    </source>
</evidence>
<feature type="repeat" description="TPR" evidence="1">
    <location>
        <begin position="128"/>
        <end position="161"/>
    </location>
</feature>
<keyword evidence="3" id="KW-1133">Transmembrane helix</keyword>
<dbReference type="PROSITE" id="PS50005">
    <property type="entry name" value="TPR"/>
    <property type="match status" value="3"/>
</dbReference>
<keyword evidence="6" id="KW-1185">Reference proteome</keyword>
<dbReference type="InterPro" id="IPR036890">
    <property type="entry name" value="HATPase_C_sf"/>
</dbReference>
<dbReference type="PANTHER" id="PTHR34220:SF7">
    <property type="entry name" value="SENSOR HISTIDINE KINASE YPDA"/>
    <property type="match status" value="1"/>
</dbReference>
<dbReference type="InterPro" id="IPR019734">
    <property type="entry name" value="TPR_rpt"/>
</dbReference>
<proteinExistence type="predicted"/>
<sequence>MKLKLLLYILFFVPVIVFSQTTVLDSLKGQLEKAVTTSEKVRLYNDISNELKYSDPNQMLDFGNKALELSQRTSNALGEGNAYLNIGTAYIILGNYEKALDHFVWAKTIFEGIEPAEATNEVVGQGIARTYGSMGIVFSEQSNYAKALEYYLKSATIYEELQDENQSSKIYNNIGVAYKSQSLDEKALTYFLKSLEIQEKLKNPNIGITQTNIANIYFKQQQLDQAFAYYTDAKKSIDTSPNPRALGEWYNNIGAYYNSRNYKDLALENWEKAIVAFESINDKFGLADTYLYLGQFYLQDLKETKALRMANNALRLSKEINVLEQQLNAEKLLSDIYEKSGKTTLALNHYKFYTAIKDSLLRENDIRKSVEASMNYEFEKKELIQKEENKKRELLLKEEAKSSRMKLIFGALIGLLLVGIGFLIYNRNHLKKTLTLQKELAEYEQKALHLQMNPHFVFNCLGSISSFIVQNGTDSAIKYLSKFSKLMRLTLEYSKESLIPIDKEIESLENYLQLEQLRFNDKFSFSISKSNDIEDDVALPPLLIQPFIENAIIHGVIPKKEKGAITIDFSLKDESLICIILDDGIGINTSKLNKENSVLAHKSMALDIIRKRLEMITASTSKKATIEIEELGDDTKSKGTRVTLQLPLRYVNE</sequence>
<keyword evidence="3" id="KW-0472">Membrane</keyword>